<gene>
    <name evidence="2" type="ORF">EC844_12556</name>
</gene>
<dbReference type="InterPro" id="IPR044038">
    <property type="entry name" value="dATP/dGTP_diPOhydrolase_N"/>
</dbReference>
<keyword evidence="3" id="KW-1185">Reference proteome</keyword>
<evidence type="ECO:0000259" key="1">
    <source>
        <dbReference type="Pfam" id="PF18909"/>
    </source>
</evidence>
<sequence>MTIKHDQSKPRFSLLPKGALNAVVSVLEFGARKYAADNWKTVPDAKTRYYDAMNRHIDAWWNGEQKDQETGEHHLAHAICCGMFLWWFDDMDRQVMSHEGLMSKFVRKGDLPERGPIDQLGYKFHTETIDCGLPSAIAEVAK</sequence>
<feature type="domain" description="dATP/dGTP diphosphohydrolase N-terminal" evidence="1">
    <location>
        <begin position="4"/>
        <end position="95"/>
    </location>
</feature>
<protein>
    <recommendedName>
        <fullName evidence="1">dATP/dGTP diphosphohydrolase N-terminal domain-containing protein</fullName>
    </recommendedName>
</protein>
<organism evidence="2 3">
    <name type="scientific">Acinetobacter calcoaceticus</name>
    <dbReference type="NCBI Taxonomy" id="471"/>
    <lineage>
        <taxon>Bacteria</taxon>
        <taxon>Pseudomonadati</taxon>
        <taxon>Pseudomonadota</taxon>
        <taxon>Gammaproteobacteria</taxon>
        <taxon>Moraxellales</taxon>
        <taxon>Moraxellaceae</taxon>
        <taxon>Acinetobacter</taxon>
        <taxon>Acinetobacter calcoaceticus/baumannii complex</taxon>
    </lineage>
</organism>
<dbReference type="AlphaFoldDB" id="A0A4V2QZW2"/>
<name>A0A4V2QZW2_ACICA</name>
<dbReference type="Pfam" id="PF18909">
    <property type="entry name" value="dGTP_diPhyd_N"/>
    <property type="match status" value="1"/>
</dbReference>
<comment type="caution">
    <text evidence="2">The sequence shown here is derived from an EMBL/GenBank/DDBJ whole genome shotgun (WGS) entry which is preliminary data.</text>
</comment>
<reference evidence="2 3" key="1">
    <citation type="submission" date="2019-03" db="EMBL/GenBank/DDBJ databases">
        <title>Genomic analyses of the natural microbiome of Caenorhabditis elegans.</title>
        <authorList>
            <person name="Samuel B."/>
        </authorList>
    </citation>
    <scope>NUCLEOTIDE SEQUENCE [LARGE SCALE GENOMIC DNA]</scope>
    <source>
        <strain evidence="2 3">JUb89</strain>
    </source>
</reference>
<evidence type="ECO:0000313" key="2">
    <source>
        <dbReference type="EMBL" id="TCM62328.1"/>
    </source>
</evidence>
<evidence type="ECO:0000313" key="3">
    <source>
        <dbReference type="Proteomes" id="UP000294963"/>
    </source>
</evidence>
<dbReference type="Proteomes" id="UP000294963">
    <property type="component" value="Unassembled WGS sequence"/>
</dbReference>
<dbReference type="EMBL" id="SLVJ01000025">
    <property type="protein sequence ID" value="TCM62328.1"/>
    <property type="molecule type" value="Genomic_DNA"/>
</dbReference>
<proteinExistence type="predicted"/>
<accession>A0A4V2QZW2</accession>